<gene>
    <name evidence="10" type="ORF">B0J12DRAFT_734359</name>
</gene>
<feature type="transmembrane region" description="Helical" evidence="9">
    <location>
        <begin position="70"/>
        <end position="88"/>
    </location>
</feature>
<comment type="caution">
    <text evidence="10">The sequence shown here is derived from an EMBL/GenBank/DDBJ whole genome shotgun (WGS) entry which is preliminary data.</text>
</comment>
<reference evidence="10 11" key="1">
    <citation type="journal article" date="2021" name="Nat. Commun.">
        <title>Genetic determinants of endophytism in the Arabidopsis root mycobiome.</title>
        <authorList>
            <person name="Mesny F."/>
            <person name="Miyauchi S."/>
            <person name="Thiergart T."/>
            <person name="Pickel B."/>
            <person name="Atanasova L."/>
            <person name="Karlsson M."/>
            <person name="Huettel B."/>
            <person name="Barry K.W."/>
            <person name="Haridas S."/>
            <person name="Chen C."/>
            <person name="Bauer D."/>
            <person name="Andreopoulos W."/>
            <person name="Pangilinan J."/>
            <person name="LaButti K."/>
            <person name="Riley R."/>
            <person name="Lipzen A."/>
            <person name="Clum A."/>
            <person name="Drula E."/>
            <person name="Henrissat B."/>
            <person name="Kohler A."/>
            <person name="Grigoriev I.V."/>
            <person name="Martin F.M."/>
            <person name="Hacquard S."/>
        </authorList>
    </citation>
    <scope>NUCLEOTIDE SEQUENCE [LARGE SCALE GENOMIC DNA]</scope>
    <source>
        <strain evidence="10 11">MPI-SDFR-AT-0080</strain>
    </source>
</reference>
<evidence type="ECO:0000256" key="5">
    <source>
        <dbReference type="ARBA" id="ARBA00022970"/>
    </source>
</evidence>
<comment type="similarity">
    <text evidence="2">Belongs to the battenin family.</text>
</comment>
<evidence type="ECO:0000313" key="10">
    <source>
        <dbReference type="EMBL" id="KAH7064969.1"/>
    </source>
</evidence>
<feature type="transmembrane region" description="Helical" evidence="9">
    <location>
        <begin position="46"/>
        <end position="63"/>
    </location>
</feature>
<keyword evidence="7 9" id="KW-0472">Membrane</keyword>
<name>A0ABQ8GUN5_9PEZI</name>
<evidence type="ECO:0000256" key="4">
    <source>
        <dbReference type="ARBA" id="ARBA00022692"/>
    </source>
</evidence>
<dbReference type="SUPFAM" id="SSF103473">
    <property type="entry name" value="MFS general substrate transporter"/>
    <property type="match status" value="1"/>
</dbReference>
<feature type="transmembrane region" description="Helical" evidence="9">
    <location>
        <begin position="276"/>
        <end position="296"/>
    </location>
</feature>
<dbReference type="PANTHER" id="PTHR10981:SF0">
    <property type="entry name" value="BATTENIN"/>
    <property type="match status" value="1"/>
</dbReference>
<comment type="subcellular location">
    <subcellularLocation>
        <location evidence="1">Endomembrane system</location>
        <topology evidence="1">Multi-pass membrane protein</topology>
    </subcellularLocation>
</comment>
<feature type="compositionally biased region" description="Basic residues" evidence="8">
    <location>
        <begin position="133"/>
        <end position="142"/>
    </location>
</feature>
<dbReference type="InterPro" id="IPR036259">
    <property type="entry name" value="MFS_trans_sf"/>
</dbReference>
<feature type="transmembrane region" description="Helical" evidence="9">
    <location>
        <begin position="251"/>
        <end position="270"/>
    </location>
</feature>
<evidence type="ECO:0000256" key="1">
    <source>
        <dbReference type="ARBA" id="ARBA00004127"/>
    </source>
</evidence>
<evidence type="ECO:0000313" key="11">
    <source>
        <dbReference type="Proteomes" id="UP000774617"/>
    </source>
</evidence>
<keyword evidence="3" id="KW-0813">Transport</keyword>
<feature type="transmembrane region" description="Helical" evidence="9">
    <location>
        <begin position="223"/>
        <end position="239"/>
    </location>
</feature>
<feature type="transmembrane region" description="Helical" evidence="9">
    <location>
        <begin position="182"/>
        <end position="203"/>
    </location>
</feature>
<feature type="transmembrane region" description="Helical" evidence="9">
    <location>
        <begin position="100"/>
        <end position="118"/>
    </location>
</feature>
<evidence type="ECO:0000256" key="7">
    <source>
        <dbReference type="ARBA" id="ARBA00023136"/>
    </source>
</evidence>
<dbReference type="Pfam" id="PF02487">
    <property type="entry name" value="CLN3"/>
    <property type="match status" value="1"/>
</dbReference>
<evidence type="ECO:0000256" key="9">
    <source>
        <dbReference type="SAM" id="Phobius"/>
    </source>
</evidence>
<feature type="transmembrane region" description="Helical" evidence="9">
    <location>
        <begin position="12"/>
        <end position="34"/>
    </location>
</feature>
<evidence type="ECO:0000256" key="6">
    <source>
        <dbReference type="ARBA" id="ARBA00022989"/>
    </source>
</evidence>
<organism evidence="10 11">
    <name type="scientific">Macrophomina phaseolina</name>
    <dbReference type="NCBI Taxonomy" id="35725"/>
    <lineage>
        <taxon>Eukaryota</taxon>
        <taxon>Fungi</taxon>
        <taxon>Dikarya</taxon>
        <taxon>Ascomycota</taxon>
        <taxon>Pezizomycotina</taxon>
        <taxon>Dothideomycetes</taxon>
        <taxon>Dothideomycetes incertae sedis</taxon>
        <taxon>Botryosphaeriales</taxon>
        <taxon>Botryosphaeriaceae</taxon>
        <taxon>Macrophomina</taxon>
    </lineage>
</organism>
<dbReference type="Proteomes" id="UP000774617">
    <property type="component" value="Unassembled WGS sequence"/>
</dbReference>
<dbReference type="PANTHER" id="PTHR10981">
    <property type="entry name" value="BATTENIN"/>
    <property type="match status" value="1"/>
</dbReference>
<dbReference type="EMBL" id="JAGTJR010000001">
    <property type="protein sequence ID" value="KAH7064969.1"/>
    <property type="molecule type" value="Genomic_DNA"/>
</dbReference>
<feature type="transmembrane region" description="Helical" evidence="9">
    <location>
        <begin position="317"/>
        <end position="341"/>
    </location>
</feature>
<evidence type="ECO:0000256" key="8">
    <source>
        <dbReference type="SAM" id="MobiDB-lite"/>
    </source>
</evidence>
<dbReference type="InterPro" id="IPR003492">
    <property type="entry name" value="Battenin_disease_Cln3"/>
</dbReference>
<sequence length="353" mass="38863">MPLFLHLIPHNVRILIIVVCSCLAFFFCTLGHHIPPGQISGTSMAATAYAFGTGSFLETVTFFDQRALRAFNLGSSSSVLVGAPLFIGLMEAFNGDWKKVMLVCISTASILPIAWFCIAPKQGRRAAEESRRSFNKARKSKRATNNSTPDLEATAEAIDQAPAAQFSGFGPERTRLSFFFKVLFPTYVIPLAISTCLGVIALYGLVPTLMFLRAFDKVPRGELQFELSYLAYGTAQFLFSSISRIRPLPNVWLWAALQTAVVIISIVQLFEPFLTYFGVWIIFIFIHGGIVGASLAKTSRKIDEDFRRNEEAEDVRAFAMAYGGLGSVVGDVLGGAFAIMIQRLAFMNLPVHM</sequence>
<evidence type="ECO:0000256" key="3">
    <source>
        <dbReference type="ARBA" id="ARBA00022448"/>
    </source>
</evidence>
<feature type="region of interest" description="Disordered" evidence="8">
    <location>
        <begin position="129"/>
        <end position="149"/>
    </location>
</feature>
<keyword evidence="6 9" id="KW-1133">Transmembrane helix</keyword>
<accession>A0ABQ8GUN5</accession>
<protein>
    <submittedName>
        <fullName evidence="10">Batten's disease protein Cln3</fullName>
    </submittedName>
</protein>
<keyword evidence="5" id="KW-0029">Amino-acid transport</keyword>
<keyword evidence="4 9" id="KW-0812">Transmembrane</keyword>
<proteinExistence type="inferred from homology"/>
<evidence type="ECO:0000256" key="2">
    <source>
        <dbReference type="ARBA" id="ARBA00007467"/>
    </source>
</evidence>
<keyword evidence="11" id="KW-1185">Reference proteome</keyword>